<feature type="transmembrane region" description="Helical" evidence="1">
    <location>
        <begin position="20"/>
        <end position="39"/>
    </location>
</feature>
<keyword evidence="1" id="KW-0812">Transmembrane</keyword>
<accession>A0A0R3QC18</accession>
<keyword evidence="1" id="KW-0472">Membrane</keyword>
<sequence>MSQLAINYYVEVNKHNFLKTSSFIFNIYFVKLNIVGVIAKNCSLFSLRILASLLHYRYRYRAIIITTNNIIFWLAVTKKVSHAYVCAPARSGFHLYFLFDFHFFLFIVFKNLFQSAKTSYDLSPTTTPTYLYLFWLFGDGV</sequence>
<evidence type="ECO:0000313" key="4">
    <source>
        <dbReference type="WBParaSite" id="BTMF_0000389801-mRNA-1"/>
    </source>
</evidence>
<dbReference type="WBParaSite" id="BTMF_0000389801-mRNA-1">
    <property type="protein sequence ID" value="BTMF_0000389801-mRNA-1"/>
    <property type="gene ID" value="BTMF_0000389801"/>
</dbReference>
<reference evidence="4" key="1">
    <citation type="submission" date="2017-02" db="UniProtKB">
        <authorList>
            <consortium name="WormBaseParasite"/>
        </authorList>
    </citation>
    <scope>IDENTIFICATION</scope>
</reference>
<keyword evidence="3" id="KW-1185">Reference proteome</keyword>
<evidence type="ECO:0000256" key="1">
    <source>
        <dbReference type="SAM" id="Phobius"/>
    </source>
</evidence>
<name>A0A0R3QC18_9BILA</name>
<evidence type="ECO:0000313" key="2">
    <source>
        <dbReference type="EMBL" id="VDO14238.1"/>
    </source>
</evidence>
<gene>
    <name evidence="2" type="ORF">BTMF_LOCUS3200</name>
</gene>
<keyword evidence="1" id="KW-1133">Transmembrane helix</keyword>
<feature type="transmembrane region" description="Helical" evidence="1">
    <location>
        <begin position="60"/>
        <end position="76"/>
    </location>
</feature>
<proteinExistence type="predicted"/>
<feature type="transmembrane region" description="Helical" evidence="1">
    <location>
        <begin position="96"/>
        <end position="113"/>
    </location>
</feature>
<reference evidence="2 3" key="2">
    <citation type="submission" date="2018-11" db="EMBL/GenBank/DDBJ databases">
        <authorList>
            <consortium name="Pathogen Informatics"/>
        </authorList>
    </citation>
    <scope>NUCLEOTIDE SEQUENCE [LARGE SCALE GENOMIC DNA]</scope>
</reference>
<dbReference type="EMBL" id="UZAG01002833">
    <property type="protein sequence ID" value="VDO14238.1"/>
    <property type="molecule type" value="Genomic_DNA"/>
</dbReference>
<protein>
    <submittedName>
        <fullName evidence="2 4">Uncharacterized protein</fullName>
    </submittedName>
</protein>
<evidence type="ECO:0000313" key="3">
    <source>
        <dbReference type="Proteomes" id="UP000280834"/>
    </source>
</evidence>
<dbReference type="Proteomes" id="UP000280834">
    <property type="component" value="Unassembled WGS sequence"/>
</dbReference>
<dbReference type="AlphaFoldDB" id="A0A0R3QC18"/>
<organism evidence="4">
    <name type="scientific">Brugia timori</name>
    <dbReference type="NCBI Taxonomy" id="42155"/>
    <lineage>
        <taxon>Eukaryota</taxon>
        <taxon>Metazoa</taxon>
        <taxon>Ecdysozoa</taxon>
        <taxon>Nematoda</taxon>
        <taxon>Chromadorea</taxon>
        <taxon>Rhabditida</taxon>
        <taxon>Spirurina</taxon>
        <taxon>Spiruromorpha</taxon>
        <taxon>Filarioidea</taxon>
        <taxon>Onchocercidae</taxon>
        <taxon>Brugia</taxon>
    </lineage>
</organism>